<keyword evidence="6 9" id="KW-1133">Transmembrane helix</keyword>
<keyword evidence="3" id="KW-0813">Transport</keyword>
<dbReference type="RefSeq" id="WP_270684131.1">
    <property type="nucleotide sequence ID" value="NZ_JAQFWQ010000011.1"/>
</dbReference>
<evidence type="ECO:0000256" key="6">
    <source>
        <dbReference type="ARBA" id="ARBA00022989"/>
    </source>
</evidence>
<evidence type="ECO:0000256" key="9">
    <source>
        <dbReference type="SAM" id="Phobius"/>
    </source>
</evidence>
<dbReference type="PANTHER" id="PTHR21716">
    <property type="entry name" value="TRANSMEMBRANE PROTEIN"/>
    <property type="match status" value="1"/>
</dbReference>
<keyword evidence="11" id="KW-1185">Reference proteome</keyword>
<feature type="transmembrane region" description="Helical" evidence="9">
    <location>
        <begin position="38"/>
        <end position="57"/>
    </location>
</feature>
<evidence type="ECO:0000256" key="4">
    <source>
        <dbReference type="ARBA" id="ARBA00022475"/>
    </source>
</evidence>
<evidence type="ECO:0000256" key="8">
    <source>
        <dbReference type="SAM" id="MobiDB-lite"/>
    </source>
</evidence>
<dbReference type="EMBL" id="JAQFWQ010000011">
    <property type="protein sequence ID" value="MDA2810153.1"/>
    <property type="molecule type" value="Genomic_DNA"/>
</dbReference>
<keyword evidence="4" id="KW-1003">Cell membrane</keyword>
<feature type="transmembrane region" description="Helical" evidence="9">
    <location>
        <begin position="69"/>
        <end position="89"/>
    </location>
</feature>
<accession>A0ABT4TZL7</accession>
<evidence type="ECO:0000313" key="10">
    <source>
        <dbReference type="EMBL" id="MDA2810153.1"/>
    </source>
</evidence>
<dbReference type="InterPro" id="IPR002549">
    <property type="entry name" value="AI-2E-like"/>
</dbReference>
<keyword evidence="7 9" id="KW-0472">Membrane</keyword>
<evidence type="ECO:0000313" key="11">
    <source>
        <dbReference type="Proteomes" id="UP001527866"/>
    </source>
</evidence>
<organism evidence="10 11">
    <name type="scientific">Nocardiopsis endophytica</name>
    <dbReference type="NCBI Taxonomy" id="3018445"/>
    <lineage>
        <taxon>Bacteria</taxon>
        <taxon>Bacillati</taxon>
        <taxon>Actinomycetota</taxon>
        <taxon>Actinomycetes</taxon>
        <taxon>Streptosporangiales</taxon>
        <taxon>Nocardiopsidaceae</taxon>
        <taxon>Nocardiopsis</taxon>
    </lineage>
</organism>
<evidence type="ECO:0000256" key="5">
    <source>
        <dbReference type="ARBA" id="ARBA00022692"/>
    </source>
</evidence>
<sequence length="395" mass="40445">MKDDPSLLYRLGDAAWRMLLIGTVIVLLLWGLAYVKVVSVPVVLAVFLTSMLMPLVLRLRRLGLGRGPATTGAFLGALIVLGGVVTLVVRPAVSGTEDLVASLGRVPSTLQDYATALGLDPLLLNDLVDSASQEVTRMVEQNRQQLVTGVWSAGTAALEVLVGALLVLVLTVYFLHSGDRLMDWSYSLLPSASRPGLRASAEAAYGVVGRYIRGVAIVGLIDAVGIGVPLLFLIDPALAAPLILLTFLGAFLPIVGAFISGLLAALVAFVTEGLVTALIVVAVVLLVQQAESHIFAPRVYGKALDLPSAVVLVAIACGGVIGGILGMFLATPVAAVVATLLRERPFAHAESGPAEGTAPEKGKAKAAAKTSPAEGGSKPGEDKSPGGGAASGGGS</sequence>
<feature type="transmembrane region" description="Helical" evidence="9">
    <location>
        <begin position="238"/>
        <end position="259"/>
    </location>
</feature>
<dbReference type="Pfam" id="PF01594">
    <property type="entry name" value="AI-2E_transport"/>
    <property type="match status" value="1"/>
</dbReference>
<comment type="similarity">
    <text evidence="2">Belongs to the autoinducer-2 exporter (AI-2E) (TC 2.A.86) family.</text>
</comment>
<evidence type="ECO:0000256" key="1">
    <source>
        <dbReference type="ARBA" id="ARBA00004651"/>
    </source>
</evidence>
<dbReference type="Proteomes" id="UP001527866">
    <property type="component" value="Unassembled WGS sequence"/>
</dbReference>
<proteinExistence type="inferred from homology"/>
<comment type="caution">
    <text evidence="10">The sequence shown here is derived from an EMBL/GenBank/DDBJ whole genome shotgun (WGS) entry which is preliminary data.</text>
</comment>
<dbReference type="PANTHER" id="PTHR21716:SF53">
    <property type="entry name" value="PERMEASE PERM-RELATED"/>
    <property type="match status" value="1"/>
</dbReference>
<feature type="transmembrane region" description="Helical" evidence="9">
    <location>
        <begin position="150"/>
        <end position="175"/>
    </location>
</feature>
<reference evidence="10 11" key="1">
    <citation type="submission" date="2023-01" db="EMBL/GenBank/DDBJ databases">
        <title>Draft genome sequence of Nocardiopsis sp. RSe5-2 isolated from halophytes.</title>
        <authorList>
            <person name="Duangmal K."/>
            <person name="Chantavorakit T."/>
        </authorList>
    </citation>
    <scope>NUCLEOTIDE SEQUENCE [LARGE SCALE GENOMIC DNA]</scope>
    <source>
        <strain evidence="10 11">RSe5-2</strain>
    </source>
</reference>
<feature type="transmembrane region" description="Helical" evidence="9">
    <location>
        <begin position="266"/>
        <end position="288"/>
    </location>
</feature>
<evidence type="ECO:0000256" key="2">
    <source>
        <dbReference type="ARBA" id="ARBA00009773"/>
    </source>
</evidence>
<name>A0ABT4TZL7_9ACTN</name>
<comment type="subcellular location">
    <subcellularLocation>
        <location evidence="1">Cell membrane</location>
        <topology evidence="1">Multi-pass membrane protein</topology>
    </subcellularLocation>
</comment>
<feature type="region of interest" description="Disordered" evidence="8">
    <location>
        <begin position="348"/>
        <end position="395"/>
    </location>
</feature>
<evidence type="ECO:0000256" key="7">
    <source>
        <dbReference type="ARBA" id="ARBA00023136"/>
    </source>
</evidence>
<feature type="compositionally biased region" description="Low complexity" evidence="8">
    <location>
        <begin position="364"/>
        <end position="375"/>
    </location>
</feature>
<keyword evidence="5 9" id="KW-0812">Transmembrane</keyword>
<gene>
    <name evidence="10" type="ORF">O4J56_05835</name>
</gene>
<protein>
    <submittedName>
        <fullName evidence="10">AI-2E family transporter</fullName>
    </submittedName>
</protein>
<feature type="compositionally biased region" description="Gly residues" evidence="8">
    <location>
        <begin position="385"/>
        <end position="395"/>
    </location>
</feature>
<feature type="transmembrane region" description="Helical" evidence="9">
    <location>
        <begin position="308"/>
        <end position="341"/>
    </location>
</feature>
<evidence type="ECO:0000256" key="3">
    <source>
        <dbReference type="ARBA" id="ARBA00022448"/>
    </source>
</evidence>
<feature type="transmembrane region" description="Helical" evidence="9">
    <location>
        <begin position="14"/>
        <end position="32"/>
    </location>
</feature>
<feature type="transmembrane region" description="Helical" evidence="9">
    <location>
        <begin position="211"/>
        <end position="232"/>
    </location>
</feature>